<protein>
    <submittedName>
        <fullName evidence="6">Aminotransferase class V-fold PLP-dependent enzyme</fullName>
    </submittedName>
</protein>
<dbReference type="PANTHER" id="PTHR43586">
    <property type="entry name" value="CYSTEINE DESULFURASE"/>
    <property type="match status" value="1"/>
</dbReference>
<evidence type="ECO:0000313" key="7">
    <source>
        <dbReference type="Proteomes" id="UP001151081"/>
    </source>
</evidence>
<feature type="domain" description="Aminotransferase class V" evidence="5">
    <location>
        <begin position="62"/>
        <end position="352"/>
    </location>
</feature>
<keyword evidence="6" id="KW-0808">Transferase</keyword>
<dbReference type="SUPFAM" id="SSF53383">
    <property type="entry name" value="PLP-dependent transferases"/>
    <property type="match status" value="1"/>
</dbReference>
<proteinExistence type="inferred from homology"/>
<dbReference type="EMBL" id="JAGTJJ010000016">
    <property type="protein sequence ID" value="MDC3983836.1"/>
    <property type="molecule type" value="Genomic_DNA"/>
</dbReference>
<dbReference type="PANTHER" id="PTHR43586:SF15">
    <property type="entry name" value="BLR3095 PROTEIN"/>
    <property type="match status" value="1"/>
</dbReference>
<dbReference type="AlphaFoldDB" id="A0A9X3X9I2"/>
<evidence type="ECO:0000256" key="2">
    <source>
        <dbReference type="ARBA" id="ARBA00022898"/>
    </source>
</evidence>
<evidence type="ECO:0000313" key="6">
    <source>
        <dbReference type="EMBL" id="MDC3983836.1"/>
    </source>
</evidence>
<dbReference type="InterPro" id="IPR000192">
    <property type="entry name" value="Aminotrans_V_dom"/>
</dbReference>
<keyword evidence="7" id="KW-1185">Reference proteome</keyword>
<dbReference type="Pfam" id="PF00266">
    <property type="entry name" value="Aminotran_5"/>
    <property type="match status" value="1"/>
</dbReference>
<reference evidence="6 7" key="1">
    <citation type="submission" date="2021-04" db="EMBL/GenBank/DDBJ databases">
        <title>Genome analysis of Polyangium sp.</title>
        <authorList>
            <person name="Li Y."/>
            <person name="Wang J."/>
        </authorList>
    </citation>
    <scope>NUCLEOTIDE SEQUENCE [LARGE SCALE GENOMIC DNA]</scope>
    <source>
        <strain evidence="6 7">SDU14</strain>
    </source>
</reference>
<dbReference type="PROSITE" id="PS00595">
    <property type="entry name" value="AA_TRANSFER_CLASS_5"/>
    <property type="match status" value="1"/>
</dbReference>
<evidence type="ECO:0000256" key="3">
    <source>
        <dbReference type="RuleBase" id="RU004075"/>
    </source>
</evidence>
<keyword evidence="6" id="KW-0032">Aminotransferase</keyword>
<keyword evidence="2" id="KW-0663">Pyridoxal phosphate</keyword>
<name>A0A9X3X9I2_9BACT</name>
<comment type="cofactor">
    <cofactor evidence="1 4">
        <name>pyridoxal 5'-phosphate</name>
        <dbReference type="ChEBI" id="CHEBI:597326"/>
    </cofactor>
</comment>
<evidence type="ECO:0000256" key="4">
    <source>
        <dbReference type="RuleBase" id="RU004504"/>
    </source>
</evidence>
<evidence type="ECO:0000259" key="5">
    <source>
        <dbReference type="Pfam" id="PF00266"/>
    </source>
</evidence>
<dbReference type="Proteomes" id="UP001151081">
    <property type="component" value="Unassembled WGS sequence"/>
</dbReference>
<dbReference type="InterPro" id="IPR015422">
    <property type="entry name" value="PyrdxlP-dep_Trfase_small"/>
</dbReference>
<dbReference type="Gene3D" id="3.90.1150.10">
    <property type="entry name" value="Aspartate Aminotransferase, domain 1"/>
    <property type="match status" value="1"/>
</dbReference>
<dbReference type="RefSeq" id="WP_272425586.1">
    <property type="nucleotide sequence ID" value="NZ_JAGTJJ010000016.1"/>
</dbReference>
<accession>A0A9X3X9I2</accession>
<gene>
    <name evidence="6" type="ORF">KEG57_25225</name>
</gene>
<comment type="similarity">
    <text evidence="3">Belongs to the class-V pyridoxal-phosphate-dependent aminotransferase family.</text>
</comment>
<comment type="caution">
    <text evidence="6">The sequence shown here is derived from an EMBL/GenBank/DDBJ whole genome shotgun (WGS) entry which is preliminary data.</text>
</comment>
<dbReference type="Gene3D" id="3.40.640.10">
    <property type="entry name" value="Type I PLP-dependent aspartate aminotransferase-like (Major domain)"/>
    <property type="match status" value="1"/>
</dbReference>
<organism evidence="6 7">
    <name type="scientific">Polyangium jinanense</name>
    <dbReference type="NCBI Taxonomy" id="2829994"/>
    <lineage>
        <taxon>Bacteria</taxon>
        <taxon>Pseudomonadati</taxon>
        <taxon>Myxococcota</taxon>
        <taxon>Polyangia</taxon>
        <taxon>Polyangiales</taxon>
        <taxon>Polyangiaceae</taxon>
        <taxon>Polyangium</taxon>
    </lineage>
</organism>
<dbReference type="InterPro" id="IPR015424">
    <property type="entry name" value="PyrdxlP-dep_Trfase"/>
</dbReference>
<dbReference type="InterPro" id="IPR020578">
    <property type="entry name" value="Aminotrans_V_PyrdxlP_BS"/>
</dbReference>
<evidence type="ECO:0000256" key="1">
    <source>
        <dbReference type="ARBA" id="ARBA00001933"/>
    </source>
</evidence>
<sequence>MSGAPPAPDFAALRARFPVLRERTYFDTQSVGPFPEQMLIDLDEYRRTLFLRNRGMALWIERMEELIGLLERLLAAPRDAVALMPSATAAQAAIAATQVPRGRRDRILYTALDFHSSQYLWEAQKRRGFQVIEVPSTDGATPTNGLVERIDERVAVVALSLVSPRTGALADLRAIVEVARARGALVVVDAYQAVGVVPIDVAALDVDVLVGGTHKWLCGGSTGLSFLYVRPALAESLEPVYPGWIGHREMVGFAPSYEPARGARRFMQGSPAIEPVYTARAGLQFVLDAGVEAIRARNLSLTERLMARADERGLSIRTPRPPHARGGSICLAVEEGERIVAELARDGIDIDTRPGGVLRVGPHACNTEEECDRVIDAIGRARN</sequence>
<dbReference type="InterPro" id="IPR015421">
    <property type="entry name" value="PyrdxlP-dep_Trfase_major"/>
</dbReference>
<dbReference type="GO" id="GO:0008483">
    <property type="term" value="F:transaminase activity"/>
    <property type="evidence" value="ECO:0007669"/>
    <property type="project" value="UniProtKB-KW"/>
</dbReference>